<accession>A0A1X7VJK2</accession>
<organism evidence="1">
    <name type="scientific">Amphimedon queenslandica</name>
    <name type="common">Sponge</name>
    <dbReference type="NCBI Taxonomy" id="400682"/>
    <lineage>
        <taxon>Eukaryota</taxon>
        <taxon>Metazoa</taxon>
        <taxon>Porifera</taxon>
        <taxon>Demospongiae</taxon>
        <taxon>Heteroscleromorpha</taxon>
        <taxon>Haplosclerida</taxon>
        <taxon>Niphatidae</taxon>
        <taxon>Amphimedon</taxon>
    </lineage>
</organism>
<dbReference type="EnsemblMetazoa" id="Aqu2.1.40531_001">
    <property type="protein sequence ID" value="Aqu2.1.40531_001"/>
    <property type="gene ID" value="Aqu2.1.40531"/>
</dbReference>
<dbReference type="InParanoid" id="A0A1X7VJK2"/>
<proteinExistence type="predicted"/>
<evidence type="ECO:0000313" key="1">
    <source>
        <dbReference type="EnsemblMetazoa" id="Aqu2.1.40531_001"/>
    </source>
</evidence>
<reference evidence="1" key="1">
    <citation type="submission" date="2017-05" db="UniProtKB">
        <authorList>
            <consortium name="EnsemblMetazoa"/>
        </authorList>
    </citation>
    <scope>IDENTIFICATION</scope>
</reference>
<sequence length="73" mass="8358">LATNDSLLFHNLGDHWVTSHFRDGDVFHYVSLYTEIIHSELKKQLIAFKGSAIVKIPWLLKQNRDKGCACFAV</sequence>
<dbReference type="AlphaFoldDB" id="A0A1X7VJK2"/>
<name>A0A1X7VJK2_AMPQE</name>
<protein>
    <submittedName>
        <fullName evidence="1">Uncharacterized protein</fullName>
    </submittedName>
</protein>